<dbReference type="Proteomes" id="UP001060085">
    <property type="component" value="Linkage Group LG06"/>
</dbReference>
<name>A0ACC0A8Y6_CATRO</name>
<accession>A0ACC0A8Y6</accession>
<protein>
    <submittedName>
        <fullName evidence="1">Uncharacterized protein</fullName>
    </submittedName>
</protein>
<evidence type="ECO:0000313" key="2">
    <source>
        <dbReference type="Proteomes" id="UP001060085"/>
    </source>
</evidence>
<reference evidence="2" key="1">
    <citation type="journal article" date="2023" name="Nat. Plants">
        <title>Single-cell RNA sequencing provides a high-resolution roadmap for understanding the multicellular compartmentation of specialized metabolism.</title>
        <authorList>
            <person name="Sun S."/>
            <person name="Shen X."/>
            <person name="Li Y."/>
            <person name="Li Y."/>
            <person name="Wang S."/>
            <person name="Li R."/>
            <person name="Zhang H."/>
            <person name="Shen G."/>
            <person name="Guo B."/>
            <person name="Wei J."/>
            <person name="Xu J."/>
            <person name="St-Pierre B."/>
            <person name="Chen S."/>
            <person name="Sun C."/>
        </authorList>
    </citation>
    <scope>NUCLEOTIDE SEQUENCE [LARGE SCALE GENOMIC DNA]</scope>
</reference>
<proteinExistence type="predicted"/>
<gene>
    <name evidence="1" type="ORF">M9H77_25513</name>
</gene>
<evidence type="ECO:0000313" key="1">
    <source>
        <dbReference type="EMBL" id="KAI5656720.1"/>
    </source>
</evidence>
<comment type="caution">
    <text evidence="1">The sequence shown here is derived from an EMBL/GenBank/DDBJ whole genome shotgun (WGS) entry which is preliminary data.</text>
</comment>
<keyword evidence="2" id="KW-1185">Reference proteome</keyword>
<sequence>MYLLLAIEWPTVGGRLYCGHHLVSFSRVFALFQSAFVHSSLYSLKQTPKSNRLGDAFAHDELYRKLPYSQSWPREGWARAAVAALFPVASFEHQMEDTARRVITKEVDRAVKPEVKRQIAYAN</sequence>
<organism evidence="1 2">
    <name type="scientific">Catharanthus roseus</name>
    <name type="common">Madagascar periwinkle</name>
    <name type="synonym">Vinca rosea</name>
    <dbReference type="NCBI Taxonomy" id="4058"/>
    <lineage>
        <taxon>Eukaryota</taxon>
        <taxon>Viridiplantae</taxon>
        <taxon>Streptophyta</taxon>
        <taxon>Embryophyta</taxon>
        <taxon>Tracheophyta</taxon>
        <taxon>Spermatophyta</taxon>
        <taxon>Magnoliopsida</taxon>
        <taxon>eudicotyledons</taxon>
        <taxon>Gunneridae</taxon>
        <taxon>Pentapetalae</taxon>
        <taxon>asterids</taxon>
        <taxon>lamiids</taxon>
        <taxon>Gentianales</taxon>
        <taxon>Apocynaceae</taxon>
        <taxon>Rauvolfioideae</taxon>
        <taxon>Vinceae</taxon>
        <taxon>Catharanthinae</taxon>
        <taxon>Catharanthus</taxon>
    </lineage>
</organism>
<dbReference type="EMBL" id="CM044706">
    <property type="protein sequence ID" value="KAI5656720.1"/>
    <property type="molecule type" value="Genomic_DNA"/>
</dbReference>